<proteinExistence type="predicted"/>
<dbReference type="PANTHER" id="PTHR47336:SF2">
    <property type="entry name" value="TRANSCRIPTION FACTOR HMS1-RELATED"/>
    <property type="match status" value="1"/>
</dbReference>
<feature type="compositionally biased region" description="Basic residues" evidence="1">
    <location>
        <begin position="112"/>
        <end position="124"/>
    </location>
</feature>
<dbReference type="EMBL" id="JAXOVC010000003">
    <property type="protein sequence ID" value="KAK4504437.1"/>
    <property type="molecule type" value="Genomic_DNA"/>
</dbReference>
<keyword evidence="4" id="KW-1185">Reference proteome</keyword>
<dbReference type="InterPro" id="IPR011598">
    <property type="entry name" value="bHLH_dom"/>
</dbReference>
<comment type="caution">
    <text evidence="3">The sequence shown here is derived from an EMBL/GenBank/DDBJ whole genome shotgun (WGS) entry which is preliminary data.</text>
</comment>
<protein>
    <recommendedName>
        <fullName evidence="2">BHLH domain-containing protein</fullName>
    </recommendedName>
</protein>
<dbReference type="SMART" id="SM00353">
    <property type="entry name" value="HLH"/>
    <property type="match status" value="1"/>
</dbReference>
<name>A0ABR0ES64_ZASCE</name>
<reference evidence="3 4" key="1">
    <citation type="journal article" date="2023" name="G3 (Bethesda)">
        <title>A chromosome-level genome assembly of Zasmidium syzygii isolated from banana leaves.</title>
        <authorList>
            <person name="van Westerhoven A.C."/>
            <person name="Mehrabi R."/>
            <person name="Talebi R."/>
            <person name="Steentjes M.B.F."/>
            <person name="Corcolon B."/>
            <person name="Chong P.A."/>
            <person name="Kema G.H.J."/>
            <person name="Seidl M.F."/>
        </authorList>
    </citation>
    <scope>NUCLEOTIDE SEQUENCE [LARGE SCALE GENOMIC DNA]</scope>
    <source>
        <strain evidence="3 4">P124</strain>
    </source>
</reference>
<dbReference type="SUPFAM" id="SSF47459">
    <property type="entry name" value="HLH, helix-loop-helix DNA-binding domain"/>
    <property type="match status" value="1"/>
</dbReference>
<dbReference type="Proteomes" id="UP001305779">
    <property type="component" value="Unassembled WGS sequence"/>
</dbReference>
<dbReference type="Gene3D" id="4.10.280.10">
    <property type="entry name" value="Helix-loop-helix DNA-binding domain"/>
    <property type="match status" value="1"/>
</dbReference>
<dbReference type="InterPro" id="IPR052099">
    <property type="entry name" value="Regulatory_TF_Diverse"/>
</dbReference>
<dbReference type="PANTHER" id="PTHR47336">
    <property type="entry name" value="TRANSCRIPTION FACTOR HMS1-RELATED"/>
    <property type="match status" value="1"/>
</dbReference>
<organism evidence="3 4">
    <name type="scientific">Zasmidium cellare</name>
    <name type="common">Wine cellar mold</name>
    <name type="synonym">Racodium cellare</name>
    <dbReference type="NCBI Taxonomy" id="395010"/>
    <lineage>
        <taxon>Eukaryota</taxon>
        <taxon>Fungi</taxon>
        <taxon>Dikarya</taxon>
        <taxon>Ascomycota</taxon>
        <taxon>Pezizomycotina</taxon>
        <taxon>Dothideomycetes</taxon>
        <taxon>Dothideomycetidae</taxon>
        <taxon>Mycosphaerellales</taxon>
        <taxon>Mycosphaerellaceae</taxon>
        <taxon>Zasmidium</taxon>
    </lineage>
</organism>
<evidence type="ECO:0000313" key="3">
    <source>
        <dbReference type="EMBL" id="KAK4504437.1"/>
    </source>
</evidence>
<gene>
    <name evidence="3" type="ORF">PRZ48_005353</name>
</gene>
<dbReference type="CDD" id="cd11395">
    <property type="entry name" value="bHLHzip_SREBP_like"/>
    <property type="match status" value="1"/>
</dbReference>
<sequence length="261" mass="29305">MDDPFEFDSCSSGTPDLIAFDAEDPRNDLFEQYALDLLKPATQPTCGIDDDVNFVAPWQLMNKAQYPRDDGNFSSSSSSYECSAQISPKNAAAKGRTSLETVGSDPMDKRDKPIRRRVSKKPRQTPKTIEKRYRSKLGAQIEHLKRIIPTLSSDDPNENSNGQHHAKVLEHLEPASKTNKATVLAKTIEYIKFLENQRYPRSRREMFEQARCNKVVLLEGLDALQTACARFRASVNTVLPDFEGNGGGEALTQIVEHEAWT</sequence>
<evidence type="ECO:0000259" key="2">
    <source>
        <dbReference type="PROSITE" id="PS50888"/>
    </source>
</evidence>
<dbReference type="InterPro" id="IPR036638">
    <property type="entry name" value="HLH_DNA-bd_sf"/>
</dbReference>
<accession>A0ABR0ES64</accession>
<evidence type="ECO:0000313" key="4">
    <source>
        <dbReference type="Proteomes" id="UP001305779"/>
    </source>
</evidence>
<dbReference type="PROSITE" id="PS50888">
    <property type="entry name" value="BHLH"/>
    <property type="match status" value="1"/>
</dbReference>
<feature type="domain" description="BHLH" evidence="2">
    <location>
        <begin position="121"/>
        <end position="194"/>
    </location>
</feature>
<feature type="region of interest" description="Disordered" evidence="1">
    <location>
        <begin position="85"/>
        <end position="130"/>
    </location>
</feature>
<evidence type="ECO:0000256" key="1">
    <source>
        <dbReference type="SAM" id="MobiDB-lite"/>
    </source>
</evidence>
<dbReference type="Pfam" id="PF00010">
    <property type="entry name" value="HLH"/>
    <property type="match status" value="1"/>
</dbReference>